<organism evidence="2 3">
    <name type="scientific">Macleaya cordata</name>
    <name type="common">Five-seeded plume-poppy</name>
    <name type="synonym">Bocconia cordata</name>
    <dbReference type="NCBI Taxonomy" id="56857"/>
    <lineage>
        <taxon>Eukaryota</taxon>
        <taxon>Viridiplantae</taxon>
        <taxon>Streptophyta</taxon>
        <taxon>Embryophyta</taxon>
        <taxon>Tracheophyta</taxon>
        <taxon>Spermatophyta</taxon>
        <taxon>Magnoliopsida</taxon>
        <taxon>Ranunculales</taxon>
        <taxon>Papaveraceae</taxon>
        <taxon>Papaveroideae</taxon>
        <taxon>Macleaya</taxon>
    </lineage>
</organism>
<evidence type="ECO:0000313" key="3">
    <source>
        <dbReference type="Proteomes" id="UP000195402"/>
    </source>
</evidence>
<protein>
    <submittedName>
        <fullName evidence="2">Uncharacterized protein</fullName>
    </submittedName>
</protein>
<dbReference type="STRING" id="56857.A0A200R0D2"/>
<dbReference type="PANTHER" id="PTHR33974:SF2">
    <property type="entry name" value="VASCULAR-RELATED UNKNOWN PROTEIN 1"/>
    <property type="match status" value="1"/>
</dbReference>
<dbReference type="InParanoid" id="A0A200R0D2"/>
<reference evidence="2 3" key="1">
    <citation type="journal article" date="2017" name="Mol. Plant">
        <title>The Genome of Medicinal Plant Macleaya cordata Provides New Insights into Benzylisoquinoline Alkaloids Metabolism.</title>
        <authorList>
            <person name="Liu X."/>
            <person name="Liu Y."/>
            <person name="Huang P."/>
            <person name="Ma Y."/>
            <person name="Qing Z."/>
            <person name="Tang Q."/>
            <person name="Cao H."/>
            <person name="Cheng P."/>
            <person name="Zheng Y."/>
            <person name="Yuan Z."/>
            <person name="Zhou Y."/>
            <person name="Liu J."/>
            <person name="Tang Z."/>
            <person name="Zhuo Y."/>
            <person name="Zhang Y."/>
            <person name="Yu L."/>
            <person name="Huang J."/>
            <person name="Yang P."/>
            <person name="Peng Q."/>
            <person name="Zhang J."/>
            <person name="Jiang W."/>
            <person name="Zhang Z."/>
            <person name="Lin K."/>
            <person name="Ro D.K."/>
            <person name="Chen X."/>
            <person name="Xiong X."/>
            <person name="Shang Y."/>
            <person name="Huang S."/>
            <person name="Zeng J."/>
        </authorList>
    </citation>
    <scope>NUCLEOTIDE SEQUENCE [LARGE SCALE GENOMIC DNA]</scope>
    <source>
        <strain evidence="3">cv. BLH2017</strain>
        <tissue evidence="2">Root</tissue>
    </source>
</reference>
<sequence>MDNNSIHSSFTKKSCSSKGRKNGDGDDDFPEESGWTDYFEDFLSEDHLNREYSSNSSGFGMSSNSMVSDAASCAAWNNKFSSNDQHNVNVRLENGCKNLSFSKKRRSRVVVHDHHDDSLEDTASSPVNSPKVSDLRQLDMNPRKKFYENIEISQEKRRNCIELQNRDEERNEILSSMGRENECTELKKRGLCLVPLSMLVNYLG</sequence>
<accession>A0A200R0D2</accession>
<name>A0A200R0D2_MACCD</name>
<feature type="region of interest" description="Disordered" evidence="1">
    <location>
        <begin position="113"/>
        <end position="134"/>
    </location>
</feature>
<proteinExistence type="predicted"/>
<comment type="caution">
    <text evidence="2">The sequence shown here is derived from an EMBL/GenBank/DDBJ whole genome shotgun (WGS) entry which is preliminary data.</text>
</comment>
<dbReference type="GO" id="GO:0010089">
    <property type="term" value="P:xylem development"/>
    <property type="evidence" value="ECO:0007669"/>
    <property type="project" value="InterPro"/>
</dbReference>
<keyword evidence="3" id="KW-1185">Reference proteome</keyword>
<feature type="compositionally biased region" description="Polar residues" evidence="1">
    <location>
        <begin position="1"/>
        <end position="17"/>
    </location>
</feature>
<evidence type="ECO:0000313" key="2">
    <source>
        <dbReference type="EMBL" id="OVA16183.1"/>
    </source>
</evidence>
<dbReference type="EMBL" id="MVGT01000619">
    <property type="protein sequence ID" value="OVA16183.1"/>
    <property type="molecule type" value="Genomic_DNA"/>
</dbReference>
<dbReference type="AlphaFoldDB" id="A0A200R0D2"/>
<feature type="compositionally biased region" description="Polar residues" evidence="1">
    <location>
        <begin position="121"/>
        <end position="131"/>
    </location>
</feature>
<dbReference type="OrthoDB" id="779856at2759"/>
<dbReference type="InterPro" id="IPR039280">
    <property type="entry name" value="VUP"/>
</dbReference>
<dbReference type="OMA" id="MGEEIMG"/>
<feature type="region of interest" description="Disordered" evidence="1">
    <location>
        <begin position="1"/>
        <end position="33"/>
    </location>
</feature>
<dbReference type="PANTHER" id="PTHR33974">
    <property type="entry name" value="VASCULAR-RELATED UNKNOWN PROTEIN 1-RELATED"/>
    <property type="match status" value="1"/>
</dbReference>
<dbReference type="Proteomes" id="UP000195402">
    <property type="component" value="Unassembled WGS sequence"/>
</dbReference>
<gene>
    <name evidence="2" type="ORF">BVC80_8519g17</name>
</gene>
<evidence type="ECO:0000256" key="1">
    <source>
        <dbReference type="SAM" id="MobiDB-lite"/>
    </source>
</evidence>